<feature type="domain" description="Prepilin type IV endopeptidase peptidase" evidence="8">
    <location>
        <begin position="104"/>
        <end position="206"/>
    </location>
</feature>
<keyword evidence="11" id="KW-0489">Methyltransferase</keyword>
<evidence type="ECO:0000313" key="11">
    <source>
        <dbReference type="EMBL" id="SEL80837.1"/>
    </source>
</evidence>
<comment type="similarity">
    <text evidence="2">Belongs to the peptidase A24 family.</text>
</comment>
<keyword evidence="6 7" id="KW-0472">Membrane</keyword>
<dbReference type="InterPro" id="IPR000045">
    <property type="entry name" value="Prepilin_IV_endopep_pep"/>
</dbReference>
<proteinExistence type="inferred from homology"/>
<evidence type="ECO:0000313" key="10">
    <source>
        <dbReference type="EMBL" id="GEK89322.1"/>
    </source>
</evidence>
<dbReference type="PANTHER" id="PTHR30487">
    <property type="entry name" value="TYPE 4 PREPILIN-LIKE PROTEINS LEADER PEPTIDE-PROCESSING ENZYME"/>
    <property type="match status" value="1"/>
</dbReference>
<evidence type="ECO:0000313" key="12">
    <source>
        <dbReference type="Proteomes" id="UP000198548"/>
    </source>
</evidence>
<protein>
    <submittedName>
        <fullName evidence="11">Leader peptidase (Prepilin peptidase) / N-methyltransferase</fullName>
    </submittedName>
    <submittedName>
        <fullName evidence="10">Type 4 prepilin-like proteins leader peptide-processing enzyme</fullName>
    </submittedName>
</protein>
<evidence type="ECO:0000256" key="5">
    <source>
        <dbReference type="ARBA" id="ARBA00022989"/>
    </source>
</evidence>
<evidence type="ECO:0000256" key="3">
    <source>
        <dbReference type="ARBA" id="ARBA00022475"/>
    </source>
</evidence>
<feature type="transmembrane region" description="Helical" evidence="7">
    <location>
        <begin position="100"/>
        <end position="120"/>
    </location>
</feature>
<keyword evidence="3" id="KW-1003">Cell membrane</keyword>
<keyword evidence="5 7" id="KW-1133">Transmembrane helix</keyword>
<dbReference type="RefSeq" id="WP_091487783.1">
    <property type="nucleotide sequence ID" value="NZ_BJUX01000013.1"/>
</dbReference>
<dbReference type="Pfam" id="PF06750">
    <property type="entry name" value="A24_N_bact"/>
    <property type="match status" value="1"/>
</dbReference>
<dbReference type="Gene3D" id="1.20.120.1220">
    <property type="match status" value="1"/>
</dbReference>
<dbReference type="AlphaFoldDB" id="A0A1H7TAI1"/>
<gene>
    <name evidence="10" type="primary">comC</name>
    <name evidence="10" type="ORF">APU01nite_13610</name>
    <name evidence="11" type="ORF">SAMN04488100_11136</name>
</gene>
<evidence type="ECO:0000256" key="7">
    <source>
        <dbReference type="SAM" id="Phobius"/>
    </source>
</evidence>
<evidence type="ECO:0000256" key="4">
    <source>
        <dbReference type="ARBA" id="ARBA00022692"/>
    </source>
</evidence>
<dbReference type="EMBL" id="FOBL01000011">
    <property type="protein sequence ID" value="SEL80837.1"/>
    <property type="molecule type" value="Genomic_DNA"/>
</dbReference>
<dbReference type="PANTHER" id="PTHR30487:SF0">
    <property type="entry name" value="PREPILIN LEADER PEPTIDASE_N-METHYLTRANSFERASE-RELATED"/>
    <property type="match status" value="1"/>
</dbReference>
<keyword evidence="13" id="KW-1185">Reference proteome</keyword>
<dbReference type="STRING" id="426703.SAMN04488100_11136"/>
<evidence type="ECO:0000313" key="13">
    <source>
        <dbReference type="Proteomes" id="UP000321425"/>
    </source>
</evidence>
<dbReference type="GO" id="GO:0005886">
    <property type="term" value="C:plasma membrane"/>
    <property type="evidence" value="ECO:0007669"/>
    <property type="project" value="UniProtKB-SubCell"/>
</dbReference>
<sequence length="251" mass="28433">MQYFILLIFFLYGLVFGSFFNVVGLRVPTQSLFTQKRSYCDTCERTLTWRELVPVWSFAVQKGRCRGCSESISPLYPVMELTTGLLFAFTYYLTGFNSELVLGLLLIALIIPVTVSDIVYRRIPNRLLLFFSPFFILYRLISPLDPFWNSLAGAGGAFLLVFLIILISKGGMGIGDLKYYTLFGFVFGLGHFLLLFFLSTLYGALAGGIMMKVKKLGRKTKIPFGPYIGLAALTVFYFGDILIQWYLNLFS</sequence>
<dbReference type="EMBL" id="BJUX01000013">
    <property type="protein sequence ID" value="GEK89322.1"/>
    <property type="molecule type" value="Genomic_DNA"/>
</dbReference>
<dbReference type="Proteomes" id="UP000198548">
    <property type="component" value="Unassembled WGS sequence"/>
</dbReference>
<evidence type="ECO:0000259" key="8">
    <source>
        <dbReference type="Pfam" id="PF01478"/>
    </source>
</evidence>
<keyword evidence="4 7" id="KW-0812">Transmembrane</keyword>
<dbReference type="InterPro" id="IPR050882">
    <property type="entry name" value="Prepilin_peptidase/N-MTase"/>
</dbReference>
<accession>A0A1H7TAI1</accession>
<name>A0A1H7TAI1_9LACT</name>
<evidence type="ECO:0000256" key="1">
    <source>
        <dbReference type="ARBA" id="ARBA00004651"/>
    </source>
</evidence>
<dbReference type="Proteomes" id="UP000321425">
    <property type="component" value="Unassembled WGS sequence"/>
</dbReference>
<feature type="transmembrane region" description="Helical" evidence="7">
    <location>
        <begin position="150"/>
        <end position="167"/>
    </location>
</feature>
<organism evidence="11 12">
    <name type="scientific">Alkalibacterium putridalgicola</name>
    <dbReference type="NCBI Taxonomy" id="426703"/>
    <lineage>
        <taxon>Bacteria</taxon>
        <taxon>Bacillati</taxon>
        <taxon>Bacillota</taxon>
        <taxon>Bacilli</taxon>
        <taxon>Lactobacillales</taxon>
        <taxon>Carnobacteriaceae</taxon>
        <taxon>Alkalibacterium</taxon>
    </lineage>
</organism>
<feature type="transmembrane region" description="Helical" evidence="7">
    <location>
        <begin position="179"/>
        <end position="204"/>
    </location>
</feature>
<reference evidence="10 13" key="2">
    <citation type="submission" date="2019-07" db="EMBL/GenBank/DDBJ databases">
        <title>Whole genome shotgun sequence of Alkalibacterium putridalgicola NBRC 103243.</title>
        <authorList>
            <person name="Hosoyama A."/>
            <person name="Uohara A."/>
            <person name="Ohji S."/>
            <person name="Ichikawa N."/>
        </authorList>
    </citation>
    <scope>NUCLEOTIDE SEQUENCE [LARGE SCALE GENOMIC DNA]</scope>
    <source>
        <strain evidence="10 13">NBRC 103243</strain>
    </source>
</reference>
<feature type="transmembrane region" description="Helical" evidence="7">
    <location>
        <begin position="74"/>
        <end position="94"/>
    </location>
</feature>
<comment type="subcellular location">
    <subcellularLocation>
        <location evidence="1">Cell membrane</location>
        <topology evidence="1">Multi-pass membrane protein</topology>
    </subcellularLocation>
</comment>
<evidence type="ECO:0000256" key="6">
    <source>
        <dbReference type="ARBA" id="ARBA00023136"/>
    </source>
</evidence>
<feature type="domain" description="Prepilin peptidase A24 N-terminal" evidence="9">
    <location>
        <begin position="11"/>
        <end position="92"/>
    </location>
</feature>
<dbReference type="Pfam" id="PF01478">
    <property type="entry name" value="Peptidase_A24"/>
    <property type="match status" value="1"/>
</dbReference>
<dbReference type="GO" id="GO:0004190">
    <property type="term" value="F:aspartic-type endopeptidase activity"/>
    <property type="evidence" value="ECO:0007669"/>
    <property type="project" value="InterPro"/>
</dbReference>
<evidence type="ECO:0000259" key="9">
    <source>
        <dbReference type="Pfam" id="PF06750"/>
    </source>
</evidence>
<dbReference type="GO" id="GO:0006465">
    <property type="term" value="P:signal peptide processing"/>
    <property type="evidence" value="ECO:0007669"/>
    <property type="project" value="TreeGrafter"/>
</dbReference>
<keyword evidence="11" id="KW-0808">Transferase</keyword>
<evidence type="ECO:0000256" key="2">
    <source>
        <dbReference type="ARBA" id="ARBA00005801"/>
    </source>
</evidence>
<dbReference type="GO" id="GO:0032259">
    <property type="term" value="P:methylation"/>
    <property type="evidence" value="ECO:0007669"/>
    <property type="project" value="UniProtKB-KW"/>
</dbReference>
<dbReference type="InterPro" id="IPR010627">
    <property type="entry name" value="Prepilin_pept_A24_N"/>
</dbReference>
<reference evidence="11 12" key="1">
    <citation type="submission" date="2016-10" db="EMBL/GenBank/DDBJ databases">
        <authorList>
            <person name="de Groot N.N."/>
        </authorList>
    </citation>
    <scope>NUCLEOTIDE SEQUENCE [LARGE SCALE GENOMIC DNA]</scope>
    <source>
        <strain evidence="11 12">DSM 19182</strain>
    </source>
</reference>
<feature type="transmembrane region" description="Helical" evidence="7">
    <location>
        <begin position="224"/>
        <end position="247"/>
    </location>
</feature>
<dbReference type="GO" id="GO:0008168">
    <property type="term" value="F:methyltransferase activity"/>
    <property type="evidence" value="ECO:0007669"/>
    <property type="project" value="UniProtKB-KW"/>
</dbReference>
<dbReference type="OrthoDB" id="9789291at2"/>
<feature type="transmembrane region" description="Helical" evidence="7">
    <location>
        <begin position="6"/>
        <end position="27"/>
    </location>
</feature>